<dbReference type="Proteomes" id="UP000284842">
    <property type="component" value="Unassembled WGS sequence"/>
</dbReference>
<evidence type="ECO:0008006" key="3">
    <source>
        <dbReference type="Google" id="ProtNLM"/>
    </source>
</evidence>
<keyword evidence="2" id="KW-1185">Reference proteome</keyword>
<sequence length="459" mass="51401">MSTEPTTIQPQPNTLSPALPYDILFLLISELDVKEDKQTLAAWARTASSFRDAAQARLYSAVTVVFQLIKGEMMDNVPSTEKFFQSMARAPRLAEYVRHLDVALRSPTAAERAAMESVVVTIGFPMRNLLRRLVNLIEYSITVMPSHHFQLFNRTETLDGYNKLKPKRVTITGLIHFPLQLIPIWCAGLRSLEIPCTVATLPDVKFESLKRMDLESLTISPPSAGLWDATHEIKELLKTIRKLEYSLNLSHLKELHINAKLLSVDLSGILSMCSNALTHLTFNAPYEALFCSSMLGLPTSKIHDVCPIVDLGRFTNLSQLVINGPIARGYMGTQPRFSGSFSKHVWGMASSGCLPWVGAVLNTLALTRPTIGLSCLCLNLHIPHVQLSTGEIPWIDIVDPLLRLKHHFRRIEIVISFKDRFVPFPTHSSWSTYLESNAQLKKLGTDVVKLKKLDRIVAL</sequence>
<comment type="caution">
    <text evidence="1">The sequence shown here is derived from an EMBL/GenBank/DDBJ whole genome shotgun (WGS) entry which is preliminary data.</text>
</comment>
<dbReference type="InParanoid" id="A0A409VZV2"/>
<gene>
    <name evidence="1" type="ORF">CVT24_006147</name>
</gene>
<evidence type="ECO:0000313" key="2">
    <source>
        <dbReference type="Proteomes" id="UP000284842"/>
    </source>
</evidence>
<dbReference type="EMBL" id="NHTK01005900">
    <property type="protein sequence ID" value="PPQ71797.1"/>
    <property type="molecule type" value="Genomic_DNA"/>
</dbReference>
<reference evidence="1 2" key="1">
    <citation type="journal article" date="2018" name="Evol. Lett.">
        <title>Horizontal gene cluster transfer increased hallucinogenic mushroom diversity.</title>
        <authorList>
            <person name="Reynolds H.T."/>
            <person name="Vijayakumar V."/>
            <person name="Gluck-Thaler E."/>
            <person name="Korotkin H.B."/>
            <person name="Matheny P.B."/>
            <person name="Slot J.C."/>
        </authorList>
    </citation>
    <scope>NUCLEOTIDE SEQUENCE [LARGE SCALE GENOMIC DNA]</scope>
    <source>
        <strain evidence="1 2">2629</strain>
    </source>
</reference>
<name>A0A409VZV2_9AGAR</name>
<accession>A0A409VZV2</accession>
<protein>
    <recommendedName>
        <fullName evidence="3">F-box domain-containing protein</fullName>
    </recommendedName>
</protein>
<dbReference type="AlphaFoldDB" id="A0A409VZV2"/>
<organism evidence="1 2">
    <name type="scientific">Panaeolus cyanescens</name>
    <dbReference type="NCBI Taxonomy" id="181874"/>
    <lineage>
        <taxon>Eukaryota</taxon>
        <taxon>Fungi</taxon>
        <taxon>Dikarya</taxon>
        <taxon>Basidiomycota</taxon>
        <taxon>Agaricomycotina</taxon>
        <taxon>Agaricomycetes</taxon>
        <taxon>Agaricomycetidae</taxon>
        <taxon>Agaricales</taxon>
        <taxon>Agaricineae</taxon>
        <taxon>Galeropsidaceae</taxon>
        <taxon>Panaeolus</taxon>
    </lineage>
</organism>
<proteinExistence type="predicted"/>
<evidence type="ECO:0000313" key="1">
    <source>
        <dbReference type="EMBL" id="PPQ71797.1"/>
    </source>
</evidence>
<dbReference type="OrthoDB" id="10540188at2759"/>